<reference evidence="4" key="1">
    <citation type="submission" date="2023-10" db="EMBL/GenBank/DDBJ databases">
        <title>Genome analysis and identification of Salinococcus sp. Bachu38 nov., a PGPR from the rhizosphere of Tamarix.</title>
        <authorList>
            <person name="Liang Z."/>
            <person name="Zhang X."/>
            <person name="Jia J."/>
            <person name="Chen X."/>
            <person name="Wang Y."/>
            <person name="Wang Q."/>
            <person name="Wang R."/>
        </authorList>
    </citation>
    <scope>NUCLEOTIDE SEQUENCE [LARGE SCALE GENOMIC DNA]</scope>
    <source>
        <strain evidence="4">Bachu38</strain>
    </source>
</reference>
<feature type="domain" description="ATP-grasp" evidence="2">
    <location>
        <begin position="86"/>
        <end position="340"/>
    </location>
</feature>
<dbReference type="SUPFAM" id="SSF56059">
    <property type="entry name" value="Glutathione synthetase ATP-binding domain-like"/>
    <property type="match status" value="1"/>
</dbReference>
<dbReference type="PANTHER" id="PTHR21621:SF0">
    <property type="entry name" value="BETA-CITRYLGLUTAMATE SYNTHASE B-RELATED"/>
    <property type="match status" value="1"/>
</dbReference>
<keyword evidence="4" id="KW-1185">Reference proteome</keyword>
<name>A0ABZ3CLL6_9STAP</name>
<accession>A0ABZ3CLL6</accession>
<dbReference type="InterPro" id="IPR011761">
    <property type="entry name" value="ATP-grasp"/>
</dbReference>
<dbReference type="InterPro" id="IPR013815">
    <property type="entry name" value="ATP_grasp_subdomain_1"/>
</dbReference>
<dbReference type="PROSITE" id="PS50975">
    <property type="entry name" value="ATP_GRASP"/>
    <property type="match status" value="1"/>
</dbReference>
<organism evidence="3 4">
    <name type="scientific">Salinicoccus bachuensis</name>
    <dbReference type="NCBI Taxonomy" id="3136731"/>
    <lineage>
        <taxon>Bacteria</taxon>
        <taxon>Bacillati</taxon>
        <taxon>Bacillota</taxon>
        <taxon>Bacilli</taxon>
        <taxon>Bacillales</taxon>
        <taxon>Staphylococcaceae</taxon>
        <taxon>Salinicoccus</taxon>
    </lineage>
</organism>
<evidence type="ECO:0000313" key="4">
    <source>
        <dbReference type="Proteomes" id="UP001455384"/>
    </source>
</evidence>
<evidence type="ECO:0000256" key="1">
    <source>
        <dbReference type="PROSITE-ProRule" id="PRU00409"/>
    </source>
</evidence>
<dbReference type="Pfam" id="PF02955">
    <property type="entry name" value="GSH-S_ATP"/>
    <property type="match status" value="1"/>
</dbReference>
<dbReference type="InterPro" id="IPR004218">
    <property type="entry name" value="GSHS_ATP-bd"/>
</dbReference>
<protein>
    <recommendedName>
        <fullName evidence="2">ATP-grasp domain-containing protein</fullName>
    </recommendedName>
</protein>
<dbReference type="RefSeq" id="WP_342388737.1">
    <property type="nucleotide sequence ID" value="NZ_CP138333.2"/>
</dbReference>
<evidence type="ECO:0000313" key="3">
    <source>
        <dbReference type="EMBL" id="WZX30218.1"/>
    </source>
</evidence>
<dbReference type="Gene3D" id="3.30.470.20">
    <property type="entry name" value="ATP-grasp fold, B domain"/>
    <property type="match status" value="1"/>
</dbReference>
<dbReference type="Proteomes" id="UP001455384">
    <property type="component" value="Chromosome"/>
</dbReference>
<evidence type="ECO:0000259" key="2">
    <source>
        <dbReference type="PROSITE" id="PS50975"/>
    </source>
</evidence>
<dbReference type="EMBL" id="CP138333">
    <property type="protein sequence ID" value="WZX30218.1"/>
    <property type="molecule type" value="Genomic_DNA"/>
</dbReference>
<gene>
    <name evidence="3" type="ORF">RQP18_03280</name>
</gene>
<dbReference type="PANTHER" id="PTHR21621">
    <property type="entry name" value="RIBOSOMAL PROTEIN S6 MODIFICATION PROTEIN"/>
    <property type="match status" value="1"/>
</dbReference>
<sequence>MLQSEILDLINHFKNEPYKIFPSDSPKSSHANIKMCAEALGMTVKNEDRYTELYEGEQFVGFINKLHPHTTQNIAYRICNDKYLTELFLKTAGYETFNSCLAHVTEYEKAKEYAEKLNGPFVVKPLALNAGDGITADITIEDFDQAWSYCFEAQRKKRKRLKYSLIQPYFKGIDLRVMIVHGRFVSAVLRLPAFIVGDGINTVENLVNNKNKLRKDHLTAKSIKITDTTYQLLKKQHLSTSSIPEKDRTVLLHTANNLSLGGESIEVSDHITEELKRFCADSVKAIPGLTTAGIDVMIKDFSAHSGLIMEANINPNPNVHEFPQKGGQKHPVRELVHGLYELFKYQQRRADYDHEFIERYTRLIFEKETITNKQMVNKEVIEYLKSTLEI</sequence>
<dbReference type="Gene3D" id="3.30.1490.20">
    <property type="entry name" value="ATP-grasp fold, A domain"/>
    <property type="match status" value="1"/>
</dbReference>
<keyword evidence="1" id="KW-0067">ATP-binding</keyword>
<proteinExistence type="predicted"/>
<keyword evidence="1" id="KW-0547">Nucleotide-binding</keyword>